<evidence type="ECO:0000256" key="5">
    <source>
        <dbReference type="ARBA" id="ARBA00023002"/>
    </source>
</evidence>
<comment type="cofactor">
    <cofactor evidence="1">
        <name>Fe(3+)</name>
        <dbReference type="ChEBI" id="CHEBI:29034"/>
    </cofactor>
</comment>
<comment type="similarity">
    <text evidence="2">Belongs to the intradiol ring-cleavage dioxygenase family.</text>
</comment>
<evidence type="ECO:0008006" key="12">
    <source>
        <dbReference type="Google" id="ProtNLM"/>
    </source>
</evidence>
<dbReference type="Pfam" id="PF04444">
    <property type="entry name" value="Dioxygenase_N"/>
    <property type="match status" value="1"/>
</dbReference>
<dbReference type="InterPro" id="IPR039390">
    <property type="entry name" value="1_2-HQD/HQD"/>
</dbReference>
<keyword evidence="6" id="KW-0408">Iron</keyword>
<evidence type="ECO:0000256" key="7">
    <source>
        <dbReference type="SAM" id="MobiDB-lite"/>
    </source>
</evidence>
<accession>A0ABP0BPR0</accession>
<evidence type="ECO:0000256" key="3">
    <source>
        <dbReference type="ARBA" id="ARBA00022723"/>
    </source>
</evidence>
<evidence type="ECO:0000259" key="9">
    <source>
        <dbReference type="Pfam" id="PF04444"/>
    </source>
</evidence>
<evidence type="ECO:0000256" key="1">
    <source>
        <dbReference type="ARBA" id="ARBA00001965"/>
    </source>
</evidence>
<protein>
    <recommendedName>
        <fullName evidence="12">Catechol dioxygenase</fullName>
    </recommendedName>
</protein>
<keyword evidence="11" id="KW-1185">Reference proteome</keyword>
<organism evidence="10 11">
    <name type="scientific">Sporothrix curviconia</name>
    <dbReference type="NCBI Taxonomy" id="1260050"/>
    <lineage>
        <taxon>Eukaryota</taxon>
        <taxon>Fungi</taxon>
        <taxon>Dikarya</taxon>
        <taxon>Ascomycota</taxon>
        <taxon>Pezizomycotina</taxon>
        <taxon>Sordariomycetes</taxon>
        <taxon>Sordariomycetidae</taxon>
        <taxon>Ophiostomatales</taxon>
        <taxon>Ophiostomataceae</taxon>
        <taxon>Sporothrix</taxon>
    </lineage>
</organism>
<dbReference type="Pfam" id="PF00775">
    <property type="entry name" value="Dioxygenase_C"/>
    <property type="match status" value="1"/>
</dbReference>
<evidence type="ECO:0000313" key="10">
    <source>
        <dbReference type="EMBL" id="CAK7221598.1"/>
    </source>
</evidence>
<dbReference type="InterPro" id="IPR015889">
    <property type="entry name" value="Intradiol_dOase_core"/>
</dbReference>
<comment type="caution">
    <text evidence="10">The sequence shown here is derived from an EMBL/GenBank/DDBJ whole genome shotgun (WGS) entry which is preliminary data.</text>
</comment>
<gene>
    <name evidence="10" type="ORF">SCUCBS95973_004552</name>
</gene>
<reference evidence="10 11" key="1">
    <citation type="submission" date="2024-01" db="EMBL/GenBank/DDBJ databases">
        <authorList>
            <person name="Allen C."/>
            <person name="Tagirdzhanova G."/>
        </authorList>
    </citation>
    <scope>NUCLEOTIDE SEQUENCE [LARGE SCALE GENOMIC DNA]</scope>
</reference>
<dbReference type="EMBL" id="CAWUHB010000023">
    <property type="protein sequence ID" value="CAK7221598.1"/>
    <property type="molecule type" value="Genomic_DNA"/>
</dbReference>
<dbReference type="Gene3D" id="2.60.130.10">
    <property type="entry name" value="Aromatic compound dioxygenase"/>
    <property type="match status" value="1"/>
</dbReference>
<dbReference type="InterPro" id="IPR007535">
    <property type="entry name" value="Catechol_dOase_N"/>
</dbReference>
<dbReference type="PANTHER" id="PTHR33711">
    <property type="entry name" value="DIOXYGENASE, PUTATIVE (AFU_ORTHOLOGUE AFUA_2G02910)-RELATED"/>
    <property type="match status" value="1"/>
</dbReference>
<dbReference type="CDD" id="cd03461">
    <property type="entry name" value="1_2-HQD"/>
    <property type="match status" value="1"/>
</dbReference>
<evidence type="ECO:0000256" key="6">
    <source>
        <dbReference type="ARBA" id="ARBA00023004"/>
    </source>
</evidence>
<dbReference type="InterPro" id="IPR000627">
    <property type="entry name" value="Intradiol_dOase_C"/>
</dbReference>
<keyword evidence="4" id="KW-0223">Dioxygenase</keyword>
<name>A0ABP0BPR0_9PEZI</name>
<dbReference type="InterPro" id="IPR050770">
    <property type="entry name" value="Intradiol_RC_Dioxygenase"/>
</dbReference>
<evidence type="ECO:0000256" key="2">
    <source>
        <dbReference type="ARBA" id="ARBA00007825"/>
    </source>
</evidence>
<keyword evidence="5" id="KW-0560">Oxidoreductase</keyword>
<proteinExistence type="inferred from homology"/>
<feature type="compositionally biased region" description="Low complexity" evidence="7">
    <location>
        <begin position="1"/>
        <end position="25"/>
    </location>
</feature>
<evidence type="ECO:0000259" key="8">
    <source>
        <dbReference type="Pfam" id="PF00775"/>
    </source>
</evidence>
<evidence type="ECO:0000313" key="11">
    <source>
        <dbReference type="Proteomes" id="UP001642405"/>
    </source>
</evidence>
<keyword evidence="3" id="KW-0479">Metal-binding</keyword>
<sequence length="322" mass="34946">MGATDGIINGTNGTNSTDGTNSVNGVNGRAAEVPATGHTLGQEFTDLVIKSMGPKTPPRIRTVMGSFIQHIHDFAREVNLTADEWMLGVEMINAAGKMSDNKRNEGQLMCDVIGLESLVDAITYQEAVKSNKPLTASAILGPFWRSDTPTRPNGTTITFDTPEDGVVAFMTGQVTSAETGEPLVGAVVDVWQASTNGLYEQQDAAQQEHNLRGKFVTDAEGRYSFYCLRPTPYPVPGDGPAGKLLDLMDRHHWRPAHIHLIIEAEGHKAVTTQIFDSESKYLEDDSVFAVKDGLTVNFVPRKNDPKAAVQLTYDISLALDTK</sequence>
<dbReference type="Proteomes" id="UP001642405">
    <property type="component" value="Unassembled WGS sequence"/>
</dbReference>
<dbReference type="SUPFAM" id="SSF49482">
    <property type="entry name" value="Aromatic compound dioxygenase"/>
    <property type="match status" value="1"/>
</dbReference>
<feature type="domain" description="Intradiol ring-cleavage dioxygenases" evidence="8">
    <location>
        <begin position="141"/>
        <end position="317"/>
    </location>
</feature>
<evidence type="ECO:0000256" key="4">
    <source>
        <dbReference type="ARBA" id="ARBA00022964"/>
    </source>
</evidence>
<feature type="region of interest" description="Disordered" evidence="7">
    <location>
        <begin position="1"/>
        <end position="28"/>
    </location>
</feature>
<dbReference type="PANTHER" id="PTHR33711:SF7">
    <property type="entry name" value="INTRADIOL RING-CLEAVAGE DIOXYGENASES DOMAIN-CONTAINING PROTEIN-RELATED"/>
    <property type="match status" value="1"/>
</dbReference>
<feature type="domain" description="Catechol dioxygenase N-terminal" evidence="9">
    <location>
        <begin position="58"/>
        <end position="127"/>
    </location>
</feature>